<protein>
    <recommendedName>
        <fullName evidence="4">GAF domain-containing protein</fullName>
    </recommendedName>
</protein>
<reference evidence="2 3" key="1">
    <citation type="submission" date="2018-06" db="EMBL/GenBank/DDBJ databases">
        <title>Genomic Encyclopedia of Archaeal and Bacterial Type Strains, Phase II (KMG-II): from individual species to whole genera.</title>
        <authorList>
            <person name="Goeker M."/>
        </authorList>
    </citation>
    <scope>NUCLEOTIDE SEQUENCE [LARGE SCALE GENOMIC DNA]</scope>
    <source>
        <strain evidence="2 3">ATCC BAA-1881</strain>
    </source>
</reference>
<evidence type="ECO:0000313" key="3">
    <source>
        <dbReference type="Proteomes" id="UP000248806"/>
    </source>
</evidence>
<dbReference type="InterPro" id="IPR029016">
    <property type="entry name" value="GAF-like_dom_sf"/>
</dbReference>
<proteinExistence type="predicted"/>
<evidence type="ECO:0008006" key="4">
    <source>
        <dbReference type="Google" id="ProtNLM"/>
    </source>
</evidence>
<name>A0A326U5J4_THEHA</name>
<feature type="compositionally biased region" description="Basic and acidic residues" evidence="1">
    <location>
        <begin position="1"/>
        <end position="11"/>
    </location>
</feature>
<dbReference type="GO" id="GO:0003677">
    <property type="term" value="F:DNA binding"/>
    <property type="evidence" value="ECO:0007669"/>
    <property type="project" value="InterPro"/>
</dbReference>
<feature type="region of interest" description="Disordered" evidence="1">
    <location>
        <begin position="1"/>
        <end position="62"/>
    </location>
</feature>
<dbReference type="Gene3D" id="3.30.450.40">
    <property type="match status" value="1"/>
</dbReference>
<dbReference type="Gene3D" id="1.10.260.40">
    <property type="entry name" value="lambda repressor-like DNA-binding domains"/>
    <property type="match status" value="1"/>
</dbReference>
<dbReference type="OrthoDB" id="153391at2"/>
<dbReference type="RefSeq" id="WP_111324202.1">
    <property type="nucleotide sequence ID" value="NZ_BIFX01000001.1"/>
</dbReference>
<dbReference type="EMBL" id="QKUF01000014">
    <property type="protein sequence ID" value="PZW26704.1"/>
    <property type="molecule type" value="Genomic_DNA"/>
</dbReference>
<dbReference type="SUPFAM" id="SSF55781">
    <property type="entry name" value="GAF domain-like"/>
    <property type="match status" value="1"/>
</dbReference>
<sequence length="377" mass="43045">MQGRTEDDLPVKKRRRSTRRNMIGGNKGQDRTRERRVPATDEKQPGERKRRGSKAASAEAKGQSVFCTTLRSLLRRDRAQVTRVSRALEVAENTVYRWMSGASRPRPVHLKELPDVLPEHRQTLIQAINETFPGTISEATEDVPELPGDVYRRIHYLAATIQDADQCFFTIARELFEQVLQLLGKPQQGMALTYARLMPPRPDAKVHSLYEIFVRGTYPWENEAEGKVFLGRTTLAGNAALTLRTQTWDSSQEQRQPVEVDEHEKSACAAPVMWRGKIAGVIIVSSNRTGMFNNPKMRLLVEEIARLLAIGLSEHDFYAPEQIQLRPMPPLRVQREKVAALYVERALAYARNFKVSGKDAERRVQEELEKEFELMVQ</sequence>
<feature type="compositionally biased region" description="Basic and acidic residues" evidence="1">
    <location>
        <begin position="28"/>
        <end position="47"/>
    </location>
</feature>
<gene>
    <name evidence="2" type="ORF">EI42_03856</name>
</gene>
<evidence type="ECO:0000256" key="1">
    <source>
        <dbReference type="SAM" id="MobiDB-lite"/>
    </source>
</evidence>
<dbReference type="InterPro" id="IPR010982">
    <property type="entry name" value="Lambda_DNA-bd_dom_sf"/>
</dbReference>
<accession>A0A326U5J4</accession>
<dbReference type="AlphaFoldDB" id="A0A326U5J4"/>
<evidence type="ECO:0000313" key="2">
    <source>
        <dbReference type="EMBL" id="PZW26704.1"/>
    </source>
</evidence>
<comment type="caution">
    <text evidence="2">The sequence shown here is derived from an EMBL/GenBank/DDBJ whole genome shotgun (WGS) entry which is preliminary data.</text>
</comment>
<keyword evidence="3" id="KW-1185">Reference proteome</keyword>
<dbReference type="Proteomes" id="UP000248806">
    <property type="component" value="Unassembled WGS sequence"/>
</dbReference>
<organism evidence="2 3">
    <name type="scientific">Thermosporothrix hazakensis</name>
    <dbReference type="NCBI Taxonomy" id="644383"/>
    <lineage>
        <taxon>Bacteria</taxon>
        <taxon>Bacillati</taxon>
        <taxon>Chloroflexota</taxon>
        <taxon>Ktedonobacteria</taxon>
        <taxon>Ktedonobacterales</taxon>
        <taxon>Thermosporotrichaceae</taxon>
        <taxon>Thermosporothrix</taxon>
    </lineage>
</organism>